<gene>
    <name evidence="2" type="ORF">DDQ50_05590</name>
</gene>
<dbReference type="AlphaFoldDB" id="A0A2V1HZ59"/>
<proteinExistence type="predicted"/>
<dbReference type="SMART" id="SM00909">
    <property type="entry name" value="Germane"/>
    <property type="match status" value="1"/>
</dbReference>
<dbReference type="Pfam" id="PF25976">
    <property type="entry name" value="LpqB_N"/>
    <property type="match status" value="1"/>
</dbReference>
<dbReference type="Pfam" id="PF10646">
    <property type="entry name" value="Germane"/>
    <property type="match status" value="1"/>
</dbReference>
<dbReference type="EMBL" id="QEOP01000001">
    <property type="protein sequence ID" value="PVZ95934.1"/>
    <property type="molecule type" value="Genomic_DNA"/>
</dbReference>
<dbReference type="OrthoDB" id="3226781at2"/>
<accession>A0A2V1HZ59</accession>
<sequence>MTALDFARAASRWRRLAAGLVAAATLALVGCAAIPVSGPVQAGVPVTSNDDEPFAFRPAGPSDGASTADIVRGFIAAAVRPQDNYGTAREFLTDGLSKTWNPNAGVLLHESPNVVVDEGSGAVQLTISAVGQVGTSGSYAEYGESVEATLAFRLEQVDGQWRIAEAPDGIVLLRQTFERLYTQRSLYFFDPAFDNLVPDVRWFPNGADTQTRIVEALIAGPSPALASPVLATAFPPGVSLERQSVVQSDGVLIVDLDPAIVSLERISQQRLKLQLTRSLLGGSVVSVQIRADGSVLDIRDLTDVPVLQQVDPRAAVGIGDAFGWLSSNEVLPIDGLSDAVAALQPNAVALDADGGRAAVRGASGVTLVTDGGGTVPIDARGGLIAPALDSRGFVWTVPAGEPGAVQVADVNGTASAVPSGWNDLESVVSIGVSRDSTRLMVYGTADGAGLLRVYGIVRDADGRPTGLSTSWFELVPPAGTPVAATWVDETSVASVATAASGEPSIVSQVVGGMSEQLSRATSAVTISGANGESGLRLLAADGDVLVLRGAGWQVTGAGVSYLANQR</sequence>
<evidence type="ECO:0000313" key="3">
    <source>
        <dbReference type="Proteomes" id="UP000244893"/>
    </source>
</evidence>
<comment type="caution">
    <text evidence="2">The sequence shown here is derived from an EMBL/GenBank/DDBJ whole genome shotgun (WGS) entry which is preliminary data.</text>
</comment>
<organism evidence="2 3">
    <name type="scientific">Amnibacterium flavum</name>
    <dbReference type="NCBI Taxonomy" id="2173173"/>
    <lineage>
        <taxon>Bacteria</taxon>
        <taxon>Bacillati</taxon>
        <taxon>Actinomycetota</taxon>
        <taxon>Actinomycetes</taxon>
        <taxon>Micrococcales</taxon>
        <taxon>Microbacteriaceae</taxon>
        <taxon>Amnibacterium</taxon>
    </lineage>
</organism>
<evidence type="ECO:0000259" key="1">
    <source>
        <dbReference type="SMART" id="SM00909"/>
    </source>
</evidence>
<name>A0A2V1HZ59_9MICO</name>
<evidence type="ECO:0000313" key="2">
    <source>
        <dbReference type="EMBL" id="PVZ95934.1"/>
    </source>
</evidence>
<reference evidence="2 3" key="1">
    <citation type="submission" date="2018-05" db="EMBL/GenBank/DDBJ databases">
        <title>Amnibacterium sp. M8JJ-5, whole genome shotgun sequence.</title>
        <authorList>
            <person name="Tuo L."/>
        </authorList>
    </citation>
    <scope>NUCLEOTIDE SEQUENCE [LARGE SCALE GENOMIC DNA]</scope>
    <source>
        <strain evidence="2 3">M8JJ-5</strain>
    </source>
</reference>
<protein>
    <recommendedName>
        <fullName evidence="1">GerMN domain-containing protein</fullName>
    </recommendedName>
</protein>
<dbReference type="SUPFAM" id="SSF75011">
    <property type="entry name" value="3-carboxy-cis,cis-mucoante lactonizing enzyme"/>
    <property type="match status" value="1"/>
</dbReference>
<dbReference type="Proteomes" id="UP000244893">
    <property type="component" value="Unassembled WGS sequence"/>
</dbReference>
<keyword evidence="3" id="KW-1185">Reference proteome</keyword>
<feature type="domain" description="GerMN" evidence="1">
    <location>
        <begin position="210"/>
        <end position="300"/>
    </location>
</feature>
<dbReference type="InterPro" id="IPR059026">
    <property type="entry name" value="LpqB_N"/>
</dbReference>
<dbReference type="RefSeq" id="WP_116755668.1">
    <property type="nucleotide sequence ID" value="NZ_JBHUEX010000001.1"/>
</dbReference>
<dbReference type="InterPro" id="IPR019606">
    <property type="entry name" value="GerMN"/>
</dbReference>